<gene>
    <name evidence="1" type="ORF">J2Z66_004856</name>
</gene>
<protein>
    <submittedName>
        <fullName evidence="1">Uncharacterized protein</fullName>
    </submittedName>
</protein>
<evidence type="ECO:0000313" key="1">
    <source>
        <dbReference type="EMBL" id="MBP1993239.1"/>
    </source>
</evidence>
<dbReference type="RefSeq" id="WP_209974903.1">
    <property type="nucleotide sequence ID" value="NZ_JAGGLB010000017.1"/>
</dbReference>
<reference evidence="1 2" key="1">
    <citation type="submission" date="2021-03" db="EMBL/GenBank/DDBJ databases">
        <title>Genomic Encyclopedia of Type Strains, Phase IV (KMG-IV): sequencing the most valuable type-strain genomes for metagenomic binning, comparative biology and taxonomic classification.</title>
        <authorList>
            <person name="Goeker M."/>
        </authorList>
    </citation>
    <scope>NUCLEOTIDE SEQUENCE [LARGE SCALE GENOMIC DNA]</scope>
    <source>
        <strain evidence="1 2">DSM 26048</strain>
    </source>
</reference>
<accession>A0ABS4J344</accession>
<dbReference type="Proteomes" id="UP001519287">
    <property type="component" value="Unassembled WGS sequence"/>
</dbReference>
<sequence>MSLLAESISFRMPGVKGNIRMVQLYSDEVIGVTVHSPRESERKHRFPYHYYPLPSGSSLYGQSF</sequence>
<keyword evidence="2" id="KW-1185">Reference proteome</keyword>
<evidence type="ECO:0000313" key="2">
    <source>
        <dbReference type="Proteomes" id="UP001519287"/>
    </source>
</evidence>
<comment type="caution">
    <text evidence="1">The sequence shown here is derived from an EMBL/GenBank/DDBJ whole genome shotgun (WGS) entry which is preliminary data.</text>
</comment>
<name>A0ABS4J344_9BACL</name>
<organism evidence="1 2">
    <name type="scientific">Paenibacillus eucommiae</name>
    <dbReference type="NCBI Taxonomy" id="1355755"/>
    <lineage>
        <taxon>Bacteria</taxon>
        <taxon>Bacillati</taxon>
        <taxon>Bacillota</taxon>
        <taxon>Bacilli</taxon>
        <taxon>Bacillales</taxon>
        <taxon>Paenibacillaceae</taxon>
        <taxon>Paenibacillus</taxon>
    </lineage>
</organism>
<dbReference type="EMBL" id="JAGGLB010000017">
    <property type="protein sequence ID" value="MBP1993239.1"/>
    <property type="molecule type" value="Genomic_DNA"/>
</dbReference>
<proteinExistence type="predicted"/>